<gene>
    <name evidence="2" type="ORF">PHPALM_19719</name>
</gene>
<keyword evidence="3" id="KW-1185">Reference proteome</keyword>
<proteinExistence type="predicted"/>
<reference evidence="2 3" key="1">
    <citation type="journal article" date="2017" name="Genome Biol. Evol.">
        <title>Phytophthora megakarya and P. palmivora, closely related causal agents of cacao black pod rot, underwent increases in genome sizes and gene numbers by different mechanisms.</title>
        <authorList>
            <person name="Ali S.S."/>
            <person name="Shao J."/>
            <person name="Lary D.J."/>
            <person name="Kronmiller B."/>
            <person name="Shen D."/>
            <person name="Strem M.D."/>
            <person name="Amoako-Attah I."/>
            <person name="Akrofi A.Y."/>
            <person name="Begoude B.A."/>
            <person name="Ten Hoopen G.M."/>
            <person name="Coulibaly K."/>
            <person name="Kebe B.I."/>
            <person name="Melnick R.L."/>
            <person name="Guiltinan M.J."/>
            <person name="Tyler B.M."/>
            <person name="Meinhardt L.W."/>
            <person name="Bailey B.A."/>
        </authorList>
    </citation>
    <scope>NUCLEOTIDE SEQUENCE [LARGE SCALE GENOMIC DNA]</scope>
    <source>
        <strain evidence="3">sbr112.9</strain>
    </source>
</reference>
<dbReference type="Gene3D" id="3.30.70.270">
    <property type="match status" value="1"/>
</dbReference>
<protein>
    <submittedName>
        <fullName evidence="2">PhosphoLipase D, Pi-PLD-like-1</fullName>
    </submittedName>
</protein>
<name>A0A2P4XGP0_9STRA</name>
<dbReference type="EMBL" id="NCKW01011059">
    <property type="protein sequence ID" value="POM64719.1"/>
    <property type="molecule type" value="Genomic_DNA"/>
</dbReference>
<dbReference type="Proteomes" id="UP000237271">
    <property type="component" value="Unassembled WGS sequence"/>
</dbReference>
<dbReference type="InterPro" id="IPR043502">
    <property type="entry name" value="DNA/RNA_pol_sf"/>
</dbReference>
<comment type="caution">
    <text evidence="2">The sequence shown here is derived from an EMBL/GenBank/DDBJ whole genome shotgun (WGS) entry which is preliminary data.</text>
</comment>
<sequence length="373" mass="41958">MYGDVLEGFTKQDAMRLGFEIIKNPKDPVYPLVKEFSYVASKHHPPQLPPDRGVWTSTASRGSSLYREQSTLIGSFFSEKAKSGMGREKCRLVRVYNKRNNATVPAQTSILREGVLLNNMAGYPEAEERYPSHLSDHPEWYGWEWLVIPQGFSNTPVTFYRLFFRPLCKLALTYFDDLFVHSRTEDGQTAMEVTRANKLCTSIDKGVFAAEEIKVLGVCVGMVGYASIQGNSKSFRLYPTTLSHKDLNPCTPAREWIDDDPCTDGSSQHVGANNKRSETDVSAPFDQPSLEPSQWFLSDKEMKYGYKRPNTQLYSTDTNVKLYDATADFSDVAEDMQEARNGGLGFFTGWGVGKVSFKLHDPNTKLSGLARDL</sequence>
<accession>A0A2P4XGP0</accession>
<dbReference type="InterPro" id="IPR043128">
    <property type="entry name" value="Rev_trsase/Diguanyl_cyclase"/>
</dbReference>
<dbReference type="SUPFAM" id="SSF56672">
    <property type="entry name" value="DNA/RNA polymerases"/>
    <property type="match status" value="1"/>
</dbReference>
<dbReference type="Gene3D" id="3.10.10.10">
    <property type="entry name" value="HIV Type 1 Reverse Transcriptase, subunit A, domain 1"/>
    <property type="match status" value="1"/>
</dbReference>
<evidence type="ECO:0000313" key="3">
    <source>
        <dbReference type="Proteomes" id="UP000237271"/>
    </source>
</evidence>
<evidence type="ECO:0000313" key="2">
    <source>
        <dbReference type="EMBL" id="POM64719.1"/>
    </source>
</evidence>
<evidence type="ECO:0000256" key="1">
    <source>
        <dbReference type="SAM" id="MobiDB-lite"/>
    </source>
</evidence>
<feature type="region of interest" description="Disordered" evidence="1">
    <location>
        <begin position="261"/>
        <end position="285"/>
    </location>
</feature>
<dbReference type="AlphaFoldDB" id="A0A2P4XGP0"/>
<organism evidence="2 3">
    <name type="scientific">Phytophthora palmivora</name>
    <dbReference type="NCBI Taxonomy" id="4796"/>
    <lineage>
        <taxon>Eukaryota</taxon>
        <taxon>Sar</taxon>
        <taxon>Stramenopiles</taxon>
        <taxon>Oomycota</taxon>
        <taxon>Peronosporomycetes</taxon>
        <taxon>Peronosporales</taxon>
        <taxon>Peronosporaceae</taxon>
        <taxon>Phytophthora</taxon>
    </lineage>
</organism>